<dbReference type="EMBL" id="DS114168">
    <property type="protein sequence ID" value="EAX89767.1"/>
    <property type="molecule type" value="Genomic_DNA"/>
</dbReference>
<dbReference type="PANTHER" id="PTHR43394">
    <property type="entry name" value="ATP-DEPENDENT PERMEASE MDL1, MITOCHONDRIAL"/>
    <property type="match status" value="1"/>
</dbReference>
<feature type="transmembrane region" description="Helical" evidence="7">
    <location>
        <begin position="70"/>
        <end position="99"/>
    </location>
</feature>
<reference evidence="10" key="1">
    <citation type="submission" date="2006-10" db="EMBL/GenBank/DDBJ databases">
        <authorList>
            <person name="Amadeo P."/>
            <person name="Zhao Q."/>
            <person name="Wortman J."/>
            <person name="Fraser-Liggett C."/>
            <person name="Carlton J."/>
        </authorList>
    </citation>
    <scope>NUCLEOTIDE SEQUENCE</scope>
    <source>
        <strain evidence="10">G3</strain>
    </source>
</reference>
<keyword evidence="11" id="KW-1185">Reference proteome</keyword>
<dbReference type="AlphaFoldDB" id="A2FZ98"/>
<evidence type="ECO:0000256" key="5">
    <source>
        <dbReference type="ARBA" id="ARBA00022989"/>
    </source>
</evidence>
<organism evidence="10 11">
    <name type="scientific">Trichomonas vaginalis (strain ATCC PRA-98 / G3)</name>
    <dbReference type="NCBI Taxonomy" id="412133"/>
    <lineage>
        <taxon>Eukaryota</taxon>
        <taxon>Metamonada</taxon>
        <taxon>Parabasalia</taxon>
        <taxon>Trichomonadida</taxon>
        <taxon>Trichomonadidae</taxon>
        <taxon>Trichomonas</taxon>
    </lineage>
</organism>
<dbReference type="InParanoid" id="A2FZ98"/>
<evidence type="ECO:0000259" key="9">
    <source>
        <dbReference type="PROSITE" id="PS50929"/>
    </source>
</evidence>
<evidence type="ECO:0000256" key="1">
    <source>
        <dbReference type="ARBA" id="ARBA00004141"/>
    </source>
</evidence>
<keyword evidence="3" id="KW-0547">Nucleotide-binding</keyword>
<keyword evidence="6 7" id="KW-0472">Membrane</keyword>
<evidence type="ECO:0000313" key="10">
    <source>
        <dbReference type="EMBL" id="EAX89767.1"/>
    </source>
</evidence>
<proteinExistence type="predicted"/>
<keyword evidence="4" id="KW-0067">ATP-binding</keyword>
<dbReference type="InterPro" id="IPR036640">
    <property type="entry name" value="ABC1_TM_sf"/>
</dbReference>
<name>A2FZ98_TRIV3</name>
<dbReference type="SMR" id="A2FZ98"/>
<dbReference type="CDD" id="cd18577">
    <property type="entry name" value="ABC_6TM_Pgp_ABCB1_D1_like"/>
    <property type="match status" value="1"/>
</dbReference>
<dbReference type="InterPro" id="IPR017871">
    <property type="entry name" value="ABC_transporter-like_CS"/>
</dbReference>
<feature type="domain" description="ABC transporter" evidence="8">
    <location>
        <begin position="349"/>
        <end position="582"/>
    </location>
</feature>
<dbReference type="Proteomes" id="UP000001542">
    <property type="component" value="Unassembled WGS sequence"/>
</dbReference>
<dbReference type="RefSeq" id="XP_001302697.1">
    <property type="nucleotide sequence ID" value="XM_001302696.1"/>
</dbReference>
<dbReference type="eggNOG" id="KOG0055">
    <property type="taxonomic scope" value="Eukaryota"/>
</dbReference>
<dbReference type="VEuPathDB" id="TrichDB:TVAG_352350"/>
<dbReference type="PROSITE" id="PS50893">
    <property type="entry name" value="ABC_TRANSPORTER_2"/>
    <property type="match status" value="1"/>
</dbReference>
<dbReference type="InterPro" id="IPR003439">
    <property type="entry name" value="ABC_transporter-like_ATP-bd"/>
</dbReference>
<evidence type="ECO:0000313" key="11">
    <source>
        <dbReference type="Proteomes" id="UP000001542"/>
    </source>
</evidence>
<dbReference type="STRING" id="5722.A2FZ98"/>
<accession>A2FZ98</accession>
<dbReference type="SUPFAM" id="SSF52540">
    <property type="entry name" value="P-loop containing nucleoside triphosphate hydrolases"/>
    <property type="match status" value="1"/>
</dbReference>
<sequence length="586" mass="66781">MDSQKKTEKARMKHFFRVLRYYKHRWAYFLGLFLNALNGIISIIFNVLIGNITTELTNSNDFMKAISKNIYGFFIFMSIFASFWLTSQLCLSVAAPGFLTQIRIKLLSKYLSFDIEYFDQNQAGSLLDRITTDSSLIYSIYMDRLSLMIMDISQSFAGFILSFIYSWRVTLISLISIPLCVAAFYICEYFIGKLWNDYNNATNAANTKAEEVINSFRTVKSFDRELTESENYTSSLDKILKVVNKTSIITGIKDGLLNLFVNILTAVFLYLCVWIIKKRPQWNMKNGDVMVLMSSLLFSIQAIFQALILFEDFRKANVASQRLLEVLEHKPKVDQKECDNPDLVVKGKVEFKDVSFRYLSQDSYAIKNLSFTINPGETVAFVGESGCGKSTTLQLLQRFYEIESGEILVDDVNINTWSPHYLRTQISIVPQTPVLFSISIEDNIKYANPDIDKKKMYDAAKIGNAHDFIMGLPDQYKTIVKQTSLSGGQKQRICIARAVLRNSPILLLDEATAALDTESEKLVQQSLEEIRKGKTAIIVAHRLATVINADKIFVFKDGHIVEAGKHEELLSKGGYYADLIKYQLQQ</sequence>
<feature type="transmembrane region" description="Helical" evidence="7">
    <location>
        <begin position="289"/>
        <end position="310"/>
    </location>
</feature>
<dbReference type="GO" id="GO:0042626">
    <property type="term" value="F:ATPase-coupled transmembrane transporter activity"/>
    <property type="evidence" value="ECO:0000318"/>
    <property type="project" value="GO_Central"/>
</dbReference>
<dbReference type="VEuPathDB" id="TrichDB:TVAGG3_1022310"/>
<dbReference type="KEGG" id="tva:4747441"/>
<dbReference type="GO" id="GO:0140359">
    <property type="term" value="F:ABC-type transporter activity"/>
    <property type="evidence" value="ECO:0007669"/>
    <property type="project" value="InterPro"/>
</dbReference>
<dbReference type="PROSITE" id="PS00211">
    <property type="entry name" value="ABC_TRANSPORTER_1"/>
    <property type="match status" value="1"/>
</dbReference>
<evidence type="ECO:0000256" key="2">
    <source>
        <dbReference type="ARBA" id="ARBA00022692"/>
    </source>
</evidence>
<evidence type="ECO:0000256" key="4">
    <source>
        <dbReference type="ARBA" id="ARBA00022840"/>
    </source>
</evidence>
<dbReference type="Pfam" id="PF00664">
    <property type="entry name" value="ABC_membrane"/>
    <property type="match status" value="1"/>
</dbReference>
<evidence type="ECO:0000256" key="6">
    <source>
        <dbReference type="ARBA" id="ARBA00023136"/>
    </source>
</evidence>
<feature type="transmembrane region" description="Helical" evidence="7">
    <location>
        <begin position="255"/>
        <end position="277"/>
    </location>
</feature>
<dbReference type="PANTHER" id="PTHR43394:SF1">
    <property type="entry name" value="ATP-BINDING CASSETTE SUB-FAMILY B MEMBER 10, MITOCHONDRIAL"/>
    <property type="match status" value="1"/>
</dbReference>
<dbReference type="InterPro" id="IPR011527">
    <property type="entry name" value="ABC1_TM_dom"/>
</dbReference>
<dbReference type="InterPro" id="IPR027417">
    <property type="entry name" value="P-loop_NTPase"/>
</dbReference>
<dbReference type="FunFam" id="1.20.1560.10:FF:000178">
    <property type="entry name" value="ABC transporter family protein"/>
    <property type="match status" value="1"/>
</dbReference>
<dbReference type="Gene3D" id="1.20.1560.10">
    <property type="entry name" value="ABC transporter type 1, transmembrane domain"/>
    <property type="match status" value="1"/>
</dbReference>
<evidence type="ECO:0000256" key="7">
    <source>
        <dbReference type="SAM" id="Phobius"/>
    </source>
</evidence>
<feature type="domain" description="ABC transmembrane type-1" evidence="9">
    <location>
        <begin position="29"/>
        <end position="315"/>
    </location>
</feature>
<keyword evidence="2 7" id="KW-0812">Transmembrane</keyword>
<dbReference type="GO" id="GO:0005524">
    <property type="term" value="F:ATP binding"/>
    <property type="evidence" value="ECO:0007669"/>
    <property type="project" value="UniProtKB-KW"/>
</dbReference>
<reference evidence="10" key="2">
    <citation type="journal article" date="2007" name="Science">
        <title>Draft genome sequence of the sexually transmitted pathogen Trichomonas vaginalis.</title>
        <authorList>
            <person name="Carlton J.M."/>
            <person name="Hirt R.P."/>
            <person name="Silva J.C."/>
            <person name="Delcher A.L."/>
            <person name="Schatz M."/>
            <person name="Zhao Q."/>
            <person name="Wortman J.R."/>
            <person name="Bidwell S.L."/>
            <person name="Alsmark U.C.M."/>
            <person name="Besteiro S."/>
            <person name="Sicheritz-Ponten T."/>
            <person name="Noel C.J."/>
            <person name="Dacks J.B."/>
            <person name="Foster P.G."/>
            <person name="Simillion C."/>
            <person name="Van de Peer Y."/>
            <person name="Miranda-Saavedra D."/>
            <person name="Barton G.J."/>
            <person name="Westrop G.D."/>
            <person name="Mueller S."/>
            <person name="Dessi D."/>
            <person name="Fiori P.L."/>
            <person name="Ren Q."/>
            <person name="Paulsen I."/>
            <person name="Zhang H."/>
            <person name="Bastida-Corcuera F.D."/>
            <person name="Simoes-Barbosa A."/>
            <person name="Brown M.T."/>
            <person name="Hayes R.D."/>
            <person name="Mukherjee M."/>
            <person name="Okumura C.Y."/>
            <person name="Schneider R."/>
            <person name="Smith A.J."/>
            <person name="Vanacova S."/>
            <person name="Villalvazo M."/>
            <person name="Haas B.J."/>
            <person name="Pertea M."/>
            <person name="Feldblyum T.V."/>
            <person name="Utterback T.R."/>
            <person name="Shu C.L."/>
            <person name="Osoegawa K."/>
            <person name="de Jong P.J."/>
            <person name="Hrdy I."/>
            <person name="Horvathova L."/>
            <person name="Zubacova Z."/>
            <person name="Dolezal P."/>
            <person name="Malik S.B."/>
            <person name="Logsdon J.M. Jr."/>
            <person name="Henze K."/>
            <person name="Gupta A."/>
            <person name="Wang C.C."/>
            <person name="Dunne R.L."/>
            <person name="Upcroft J.A."/>
            <person name="Upcroft P."/>
            <person name="White O."/>
            <person name="Salzberg S.L."/>
            <person name="Tang P."/>
            <person name="Chiu C.-H."/>
            <person name="Lee Y.-S."/>
            <person name="Embley T.M."/>
            <person name="Coombs G.H."/>
            <person name="Mottram J.C."/>
            <person name="Tachezy J."/>
            <person name="Fraser-Liggett C.M."/>
            <person name="Johnson P.J."/>
        </authorList>
    </citation>
    <scope>NUCLEOTIDE SEQUENCE [LARGE SCALE GENOMIC DNA]</scope>
    <source>
        <strain evidence="10">G3</strain>
    </source>
</reference>
<keyword evidence="5 7" id="KW-1133">Transmembrane helix</keyword>
<evidence type="ECO:0000256" key="3">
    <source>
        <dbReference type="ARBA" id="ARBA00022741"/>
    </source>
</evidence>
<dbReference type="GO" id="GO:0016020">
    <property type="term" value="C:membrane"/>
    <property type="evidence" value="ECO:0000318"/>
    <property type="project" value="GO_Central"/>
</dbReference>
<dbReference type="Pfam" id="PF00005">
    <property type="entry name" value="ABC_tran"/>
    <property type="match status" value="1"/>
</dbReference>
<dbReference type="InterPro" id="IPR003593">
    <property type="entry name" value="AAA+_ATPase"/>
</dbReference>
<dbReference type="GO" id="GO:0055085">
    <property type="term" value="P:transmembrane transport"/>
    <property type="evidence" value="ECO:0000318"/>
    <property type="project" value="GO_Central"/>
</dbReference>
<feature type="transmembrane region" description="Helical" evidence="7">
    <location>
        <begin position="26"/>
        <end position="50"/>
    </location>
</feature>
<evidence type="ECO:0000259" key="8">
    <source>
        <dbReference type="PROSITE" id="PS50893"/>
    </source>
</evidence>
<protein>
    <submittedName>
        <fullName evidence="10">ABC transporter family protein</fullName>
    </submittedName>
</protein>
<dbReference type="GO" id="GO:0016887">
    <property type="term" value="F:ATP hydrolysis activity"/>
    <property type="evidence" value="ECO:0007669"/>
    <property type="project" value="InterPro"/>
</dbReference>
<dbReference type="PROSITE" id="PS50929">
    <property type="entry name" value="ABC_TM1F"/>
    <property type="match status" value="1"/>
</dbReference>
<dbReference type="OrthoDB" id="6500128at2759"/>
<gene>
    <name evidence="10" type="ORF">TVAG_352350</name>
</gene>
<dbReference type="FunFam" id="3.40.50.300:FF:000218">
    <property type="entry name" value="Multidrug ABC transporter ATP-binding protein"/>
    <property type="match status" value="1"/>
</dbReference>
<feature type="transmembrane region" description="Helical" evidence="7">
    <location>
        <begin position="171"/>
        <end position="191"/>
    </location>
</feature>
<dbReference type="OMA" id="CEDIEIC"/>
<dbReference type="Gene3D" id="3.40.50.300">
    <property type="entry name" value="P-loop containing nucleotide triphosphate hydrolases"/>
    <property type="match status" value="1"/>
</dbReference>
<dbReference type="InterPro" id="IPR039421">
    <property type="entry name" value="Type_1_exporter"/>
</dbReference>
<dbReference type="SUPFAM" id="SSF90123">
    <property type="entry name" value="ABC transporter transmembrane region"/>
    <property type="match status" value="1"/>
</dbReference>
<comment type="subcellular location">
    <subcellularLocation>
        <location evidence="1">Membrane</location>
        <topology evidence="1">Multi-pass membrane protein</topology>
    </subcellularLocation>
</comment>
<dbReference type="SMART" id="SM00382">
    <property type="entry name" value="AAA"/>
    <property type="match status" value="1"/>
</dbReference>